<dbReference type="GO" id="GO:0008270">
    <property type="term" value="F:zinc ion binding"/>
    <property type="evidence" value="ECO:0007669"/>
    <property type="project" value="UniProtKB-KW"/>
</dbReference>
<keyword evidence="7" id="KW-0472">Membrane</keyword>
<keyword evidence="11" id="KW-1185">Reference proteome</keyword>
<dbReference type="SMART" id="SM00360">
    <property type="entry name" value="RRM"/>
    <property type="match status" value="1"/>
</dbReference>
<evidence type="ECO:0000256" key="2">
    <source>
        <dbReference type="ARBA" id="ARBA00022771"/>
    </source>
</evidence>
<gene>
    <name evidence="10" type="ORF">BG011_004055</name>
</gene>
<dbReference type="InterPro" id="IPR025715">
    <property type="entry name" value="FoP_C"/>
</dbReference>
<keyword evidence="7" id="KW-0812">Transmembrane</keyword>
<feature type="region of interest" description="Disordered" evidence="6">
    <location>
        <begin position="1"/>
        <end position="50"/>
    </location>
</feature>
<accession>A0A9P6U374</accession>
<dbReference type="SUPFAM" id="SSF54928">
    <property type="entry name" value="RNA-binding domain, RBD"/>
    <property type="match status" value="1"/>
</dbReference>
<feature type="domain" description="RING-CH-type" evidence="9">
    <location>
        <begin position="374"/>
        <end position="443"/>
    </location>
</feature>
<dbReference type="GO" id="GO:0006406">
    <property type="term" value="P:mRNA export from nucleus"/>
    <property type="evidence" value="ECO:0007669"/>
    <property type="project" value="TreeGrafter"/>
</dbReference>
<dbReference type="PROSITE" id="PS50102">
    <property type="entry name" value="RRM"/>
    <property type="match status" value="1"/>
</dbReference>
<proteinExistence type="predicted"/>
<evidence type="ECO:0000313" key="10">
    <source>
        <dbReference type="EMBL" id="KAG0257263.1"/>
    </source>
</evidence>
<evidence type="ECO:0000256" key="7">
    <source>
        <dbReference type="SAM" id="Phobius"/>
    </source>
</evidence>
<evidence type="ECO:0000256" key="6">
    <source>
        <dbReference type="SAM" id="MobiDB-lite"/>
    </source>
</evidence>
<feature type="region of interest" description="Disordered" evidence="6">
    <location>
        <begin position="304"/>
        <end position="359"/>
    </location>
</feature>
<dbReference type="SUPFAM" id="SSF57850">
    <property type="entry name" value="RING/U-box"/>
    <property type="match status" value="1"/>
</dbReference>
<feature type="transmembrane region" description="Helical" evidence="7">
    <location>
        <begin position="455"/>
        <end position="476"/>
    </location>
</feature>
<dbReference type="SMART" id="SM01218">
    <property type="entry name" value="FoP_duplication"/>
    <property type="match status" value="1"/>
</dbReference>
<evidence type="ECO:0000259" key="9">
    <source>
        <dbReference type="PROSITE" id="PS51292"/>
    </source>
</evidence>
<dbReference type="GO" id="GO:0005634">
    <property type="term" value="C:nucleus"/>
    <property type="evidence" value="ECO:0007669"/>
    <property type="project" value="TreeGrafter"/>
</dbReference>
<dbReference type="OrthoDB" id="346839at2759"/>
<dbReference type="Pfam" id="PF00076">
    <property type="entry name" value="RRM_1"/>
    <property type="match status" value="1"/>
</dbReference>
<dbReference type="Pfam" id="PF13865">
    <property type="entry name" value="FoP_duplication"/>
    <property type="match status" value="1"/>
</dbReference>
<dbReference type="InterPro" id="IPR000504">
    <property type="entry name" value="RRM_dom"/>
</dbReference>
<dbReference type="Gene3D" id="3.30.70.330">
    <property type="match status" value="1"/>
</dbReference>
<feature type="compositionally biased region" description="Basic and acidic residues" evidence="6">
    <location>
        <begin position="233"/>
        <end position="256"/>
    </location>
</feature>
<dbReference type="InterPro" id="IPR035979">
    <property type="entry name" value="RBD_domain_sf"/>
</dbReference>
<dbReference type="PROSITE" id="PS51292">
    <property type="entry name" value="ZF_RING_CH"/>
    <property type="match status" value="1"/>
</dbReference>
<organism evidence="10 11">
    <name type="scientific">Mortierella polycephala</name>
    <dbReference type="NCBI Taxonomy" id="41804"/>
    <lineage>
        <taxon>Eukaryota</taxon>
        <taxon>Fungi</taxon>
        <taxon>Fungi incertae sedis</taxon>
        <taxon>Mucoromycota</taxon>
        <taxon>Mortierellomycotina</taxon>
        <taxon>Mortierellomycetes</taxon>
        <taxon>Mortierellales</taxon>
        <taxon>Mortierellaceae</taxon>
        <taxon>Mortierella</taxon>
    </lineage>
</organism>
<dbReference type="InterPro" id="IPR012677">
    <property type="entry name" value="Nucleotide-bd_a/b_plait_sf"/>
</dbReference>
<keyword evidence="3" id="KW-0862">Zinc</keyword>
<keyword evidence="2" id="KW-0863">Zinc-finger</keyword>
<dbReference type="PANTHER" id="PTHR19965:SF35">
    <property type="entry name" value="RNA ANNEALING PROTEIN YRA1"/>
    <property type="match status" value="1"/>
</dbReference>
<dbReference type="EMBL" id="JAAAJA010000265">
    <property type="protein sequence ID" value="KAG0257263.1"/>
    <property type="molecule type" value="Genomic_DNA"/>
</dbReference>
<reference evidence="10" key="1">
    <citation type="journal article" date="2020" name="Fungal Divers.">
        <title>Resolving the Mortierellaceae phylogeny through synthesis of multi-gene phylogenetics and phylogenomics.</title>
        <authorList>
            <person name="Vandepol N."/>
            <person name="Liber J."/>
            <person name="Desiro A."/>
            <person name="Na H."/>
            <person name="Kennedy M."/>
            <person name="Barry K."/>
            <person name="Grigoriev I.V."/>
            <person name="Miller A.N."/>
            <person name="O'Donnell K."/>
            <person name="Stajich J.E."/>
            <person name="Bonito G."/>
        </authorList>
    </citation>
    <scope>NUCLEOTIDE SEQUENCE</scope>
    <source>
        <strain evidence="10">KOD948</strain>
    </source>
</reference>
<feature type="compositionally biased region" description="Basic and acidic residues" evidence="6">
    <location>
        <begin position="198"/>
        <end position="209"/>
    </location>
</feature>
<dbReference type="InterPro" id="IPR051229">
    <property type="entry name" value="ALYREF_mRNA_export"/>
</dbReference>
<feature type="transmembrane region" description="Helical" evidence="7">
    <location>
        <begin position="510"/>
        <end position="530"/>
    </location>
</feature>
<comment type="caution">
    <text evidence="10">The sequence shown here is derived from an EMBL/GenBank/DDBJ whole genome shotgun (WGS) entry which is preliminary data.</text>
</comment>
<keyword evidence="4 5" id="KW-0694">RNA-binding</keyword>
<dbReference type="SMART" id="SM00744">
    <property type="entry name" value="RINGv"/>
    <property type="match status" value="1"/>
</dbReference>
<dbReference type="GO" id="GO:0003729">
    <property type="term" value="F:mRNA binding"/>
    <property type="evidence" value="ECO:0007669"/>
    <property type="project" value="TreeGrafter"/>
</dbReference>
<evidence type="ECO:0008006" key="12">
    <source>
        <dbReference type="Google" id="ProtNLM"/>
    </source>
</evidence>
<protein>
    <recommendedName>
        <fullName evidence="12">RING-CH-type domain-containing protein</fullName>
    </recommendedName>
</protein>
<feature type="domain" description="RRM" evidence="8">
    <location>
        <begin position="78"/>
        <end position="156"/>
    </location>
</feature>
<feature type="region of interest" description="Disordered" evidence="6">
    <location>
        <begin position="168"/>
        <end position="289"/>
    </location>
</feature>
<evidence type="ECO:0000256" key="3">
    <source>
        <dbReference type="ARBA" id="ARBA00022833"/>
    </source>
</evidence>
<evidence type="ECO:0000256" key="1">
    <source>
        <dbReference type="ARBA" id="ARBA00022723"/>
    </source>
</evidence>
<feature type="compositionally biased region" description="Low complexity" evidence="6">
    <location>
        <begin position="304"/>
        <end position="324"/>
    </location>
</feature>
<dbReference type="InterPro" id="IPR011016">
    <property type="entry name" value="Znf_RING-CH"/>
</dbReference>
<dbReference type="Proteomes" id="UP000726737">
    <property type="component" value="Unassembled WGS sequence"/>
</dbReference>
<evidence type="ECO:0000313" key="11">
    <source>
        <dbReference type="Proteomes" id="UP000726737"/>
    </source>
</evidence>
<dbReference type="Gene3D" id="3.30.40.10">
    <property type="entry name" value="Zinc/RING finger domain, C3HC4 (zinc finger)"/>
    <property type="match status" value="1"/>
</dbReference>
<dbReference type="Pfam" id="PF12906">
    <property type="entry name" value="RINGv"/>
    <property type="match status" value="1"/>
</dbReference>
<name>A0A9P6U374_9FUNG</name>
<evidence type="ECO:0000256" key="4">
    <source>
        <dbReference type="ARBA" id="ARBA00022884"/>
    </source>
</evidence>
<sequence length="581" mass="63356">MASALDMSLEDIIKTQKSTRRSTSSRGSRGAARSSGPTRHGRSSRDNRPYQAGVQQYRATPVAPINTAVLRQSVPDGSKMQVSNLDHRVTSEDLKLVFTSRIGPLKKCTLMYDQNGKSNGTALVHFTRVGDAAIAMQKFNGVPLDGRPMRIELVIAPAAAQAVIPPTHAPRAPAQHQRSHGPSRGGRGGSGRGRGGRSRGEKRETKTADQLDAEMNDYMQGGNGTQAITSQQDQDRNNNPETNHRTSDEEDTHIAQDQRPLLPTSEPSSSASTSTSPAHLQDQHNTSRSTSTYVISAPMQYTAPQTSSSALTQQQSQQTSASDSSPPPSLENNGQPTYIKIAPPGGGSKSGLDRYPAEASSNGEHVALNMSFAQDDFNERRCRICFETDDDKDSESGRLISPCLCKGSSRYIHLGCLEKWRKNAPRSESYYACDTCHYKYSFGRPWIARVLGCRLFLHIITALMFFVVCYSSAWLGRELNASEIWKWKGRWDESDGDGGASRILILGLDYLDLIWGFFMTAAMGLLFLLVCCPRDSCGAQDSFPMWAWAPLAFTPINGSGGDGDGALCVLAFFMIIVVIVG</sequence>
<evidence type="ECO:0000256" key="5">
    <source>
        <dbReference type="PROSITE-ProRule" id="PRU00176"/>
    </source>
</evidence>
<dbReference type="AlphaFoldDB" id="A0A9P6U374"/>
<dbReference type="PANTHER" id="PTHR19965">
    <property type="entry name" value="RNA AND EXPORT FACTOR BINDING PROTEIN"/>
    <property type="match status" value="1"/>
</dbReference>
<evidence type="ECO:0000259" key="8">
    <source>
        <dbReference type="PROSITE" id="PS50102"/>
    </source>
</evidence>
<keyword evidence="7" id="KW-1133">Transmembrane helix</keyword>
<dbReference type="InterPro" id="IPR013083">
    <property type="entry name" value="Znf_RING/FYVE/PHD"/>
</dbReference>
<feature type="compositionally biased region" description="Low complexity" evidence="6">
    <location>
        <begin position="263"/>
        <end position="278"/>
    </location>
</feature>
<feature type="compositionally biased region" description="Low complexity" evidence="6">
    <location>
        <begin position="21"/>
        <end position="38"/>
    </location>
</feature>
<keyword evidence="1" id="KW-0479">Metal-binding</keyword>
<dbReference type="CDD" id="cd16495">
    <property type="entry name" value="RING_CH-C4HC3_MARCH"/>
    <property type="match status" value="1"/>
</dbReference>
<feature type="compositionally biased region" description="Gly residues" evidence="6">
    <location>
        <begin position="183"/>
        <end position="193"/>
    </location>
</feature>